<dbReference type="WBParaSite" id="DME_0000602901-mRNA-1">
    <property type="protein sequence ID" value="DME_0000602901-mRNA-1"/>
    <property type="gene ID" value="DME_0000602901"/>
</dbReference>
<reference evidence="8 10" key="2">
    <citation type="submission" date="2018-11" db="EMBL/GenBank/DDBJ databases">
        <authorList>
            <consortium name="Pathogen Informatics"/>
        </authorList>
    </citation>
    <scope>NUCLEOTIDE SEQUENCE [LARGE SCALE GENOMIC DNA]</scope>
</reference>
<dbReference type="OrthoDB" id="5803720at2759"/>
<protein>
    <submittedName>
        <fullName evidence="11">FMRFamide-related neuropeptides</fullName>
    </submittedName>
</protein>
<keyword evidence="7" id="KW-1133">Transmembrane helix</keyword>
<evidence type="ECO:0000256" key="1">
    <source>
        <dbReference type="ARBA" id="ARBA00004613"/>
    </source>
</evidence>
<evidence type="ECO:0000256" key="2">
    <source>
        <dbReference type="ARBA" id="ARBA00006356"/>
    </source>
</evidence>
<keyword evidence="4" id="KW-0165">Cleavage on pair of basic residues</keyword>
<evidence type="ECO:0000256" key="5">
    <source>
        <dbReference type="ARBA" id="ARBA00022815"/>
    </source>
</evidence>
<keyword evidence="3" id="KW-0964">Secreted</keyword>
<evidence type="ECO:0000256" key="6">
    <source>
        <dbReference type="ARBA" id="ARBA00023320"/>
    </source>
</evidence>
<evidence type="ECO:0000313" key="10">
    <source>
        <dbReference type="Proteomes" id="UP000274756"/>
    </source>
</evidence>
<name>A0A0N4UF36_DRAME</name>
<dbReference type="Pfam" id="PF01581">
    <property type="entry name" value="FARP"/>
    <property type="match status" value="3"/>
</dbReference>
<evidence type="ECO:0000256" key="3">
    <source>
        <dbReference type="ARBA" id="ARBA00022525"/>
    </source>
</evidence>
<evidence type="ECO:0000313" key="8">
    <source>
        <dbReference type="EMBL" id="VDN50995.1"/>
    </source>
</evidence>
<dbReference type="Proteomes" id="UP000274756">
    <property type="component" value="Unassembled WGS sequence"/>
</dbReference>
<dbReference type="GO" id="GO:0005576">
    <property type="term" value="C:extracellular region"/>
    <property type="evidence" value="ECO:0007669"/>
    <property type="project" value="UniProtKB-SubCell"/>
</dbReference>
<dbReference type="AlphaFoldDB" id="A0A0N4UF36"/>
<dbReference type="Proteomes" id="UP000038040">
    <property type="component" value="Unplaced"/>
</dbReference>
<dbReference type="InterPro" id="IPR002544">
    <property type="entry name" value="FMRFamid-related_peptide-like"/>
</dbReference>
<dbReference type="EMBL" id="UYYG01000011">
    <property type="protein sequence ID" value="VDN50995.1"/>
    <property type="molecule type" value="Genomic_DNA"/>
</dbReference>
<organism evidence="9 11">
    <name type="scientific">Dracunculus medinensis</name>
    <name type="common">Guinea worm</name>
    <dbReference type="NCBI Taxonomy" id="318479"/>
    <lineage>
        <taxon>Eukaryota</taxon>
        <taxon>Metazoa</taxon>
        <taxon>Ecdysozoa</taxon>
        <taxon>Nematoda</taxon>
        <taxon>Chromadorea</taxon>
        <taxon>Rhabditida</taxon>
        <taxon>Spirurina</taxon>
        <taxon>Dracunculoidea</taxon>
        <taxon>Dracunculidae</taxon>
        <taxon>Dracunculus</taxon>
    </lineage>
</organism>
<proteinExistence type="inferred from homology"/>
<reference evidence="11" key="1">
    <citation type="submission" date="2017-02" db="UniProtKB">
        <authorList>
            <consortium name="WormBaseParasite"/>
        </authorList>
    </citation>
    <scope>IDENTIFICATION</scope>
</reference>
<keyword evidence="5" id="KW-0027">Amidation</keyword>
<keyword evidence="6" id="KW-0527">Neuropeptide</keyword>
<sequence>ILSNVSYCFTIVFISTAVSLPLSFIFDECILFLFGLETETEIADDGQSIEKRKHEYLRFGKRKHEYLRFGKRKHEYLRFGRK</sequence>
<dbReference type="STRING" id="318479.A0A0N4UF36"/>
<keyword evidence="7" id="KW-0472">Membrane</keyword>
<feature type="transmembrane region" description="Helical" evidence="7">
    <location>
        <begin position="7"/>
        <end position="26"/>
    </location>
</feature>
<evidence type="ECO:0000256" key="4">
    <source>
        <dbReference type="ARBA" id="ARBA00022685"/>
    </source>
</evidence>
<accession>A0A0N4UF36</accession>
<keyword evidence="7" id="KW-0812">Transmembrane</keyword>
<evidence type="ECO:0000256" key="7">
    <source>
        <dbReference type="SAM" id="Phobius"/>
    </source>
</evidence>
<comment type="subcellular location">
    <subcellularLocation>
        <location evidence="1">Secreted</location>
    </subcellularLocation>
</comment>
<gene>
    <name evidence="8" type="ORF">DME_LOCUS968</name>
</gene>
<evidence type="ECO:0000313" key="11">
    <source>
        <dbReference type="WBParaSite" id="DME_0000602901-mRNA-1"/>
    </source>
</evidence>
<dbReference type="GO" id="GO:0007218">
    <property type="term" value="P:neuropeptide signaling pathway"/>
    <property type="evidence" value="ECO:0007669"/>
    <property type="project" value="UniProtKB-KW"/>
</dbReference>
<keyword evidence="10" id="KW-1185">Reference proteome</keyword>
<evidence type="ECO:0000313" key="9">
    <source>
        <dbReference type="Proteomes" id="UP000038040"/>
    </source>
</evidence>
<comment type="similarity">
    <text evidence="2">Belongs to the FARP (FMRFamide related peptide) family.</text>
</comment>